<keyword evidence="2" id="KW-0813">Transport</keyword>
<proteinExistence type="inferred from homology"/>
<protein>
    <submittedName>
        <fullName evidence="6">General L-amino acid transport system substrate-binding protein</fullName>
    </submittedName>
</protein>
<dbReference type="PANTHER" id="PTHR30085:SF7">
    <property type="entry name" value="AMINO-ACID ABC TRANSPORTER-BINDING PROTEIN YHDW-RELATED"/>
    <property type="match status" value="1"/>
</dbReference>
<name>A0A317PW65_9HYPH</name>
<evidence type="ECO:0000256" key="1">
    <source>
        <dbReference type="ARBA" id="ARBA00010333"/>
    </source>
</evidence>
<dbReference type="GO" id="GO:0006865">
    <property type="term" value="P:amino acid transport"/>
    <property type="evidence" value="ECO:0007669"/>
    <property type="project" value="TreeGrafter"/>
</dbReference>
<dbReference type="InterPro" id="IPR051455">
    <property type="entry name" value="Bact_solute-bind_prot3"/>
</dbReference>
<dbReference type="Gene3D" id="3.40.190.10">
    <property type="entry name" value="Periplasmic binding protein-like II"/>
    <property type="match status" value="2"/>
</dbReference>
<dbReference type="SMART" id="SM00062">
    <property type="entry name" value="PBPb"/>
    <property type="match status" value="1"/>
</dbReference>
<evidence type="ECO:0000256" key="2">
    <source>
        <dbReference type="ARBA" id="ARBA00022448"/>
    </source>
</evidence>
<evidence type="ECO:0000313" key="6">
    <source>
        <dbReference type="EMBL" id="PWW03700.1"/>
    </source>
</evidence>
<sequence>MAKFQSNVLAAGLCVLGSALCAPAHAGTVMDEIRERGQVVCLVNSNSPGFSVPDSNGVYQGFNPQFCRMAAAAIFGDAGKADIRGIGFSDSMKTIVSGEADMASRSITATGTRDADPGMAFVVTTFFDGQGFMVPKSLGITAASGLGGATVCAEEGSTTLSNVADWFSDRGMDYKIENIADKTARLQAFFGGKCDVLSSDLTALASDRLLAEKPDDFMLLPDIISNEPLAIVTRPDHQLEGAIFWAFQVMLWAEELNITSSNVDAIVADLGNQPKAVQRLLGRDAAMGEMAAKLGLNENWAVEVIRQVGNYDEVFQNTIGTASPMAIDRAVTPNRLSSKGGLHYPYPIR</sequence>
<feature type="signal peptide" evidence="4">
    <location>
        <begin position="1"/>
        <end position="26"/>
    </location>
</feature>
<dbReference type="InterPro" id="IPR001638">
    <property type="entry name" value="Solute-binding_3/MltF_N"/>
</dbReference>
<comment type="similarity">
    <text evidence="1">Belongs to the bacterial solute-binding protein 3 family.</text>
</comment>
<evidence type="ECO:0000256" key="4">
    <source>
        <dbReference type="SAM" id="SignalP"/>
    </source>
</evidence>
<dbReference type="AlphaFoldDB" id="A0A317PW65"/>
<gene>
    <name evidence="6" type="ORF">DFR52_101386</name>
</gene>
<keyword evidence="7" id="KW-1185">Reference proteome</keyword>
<dbReference type="PANTHER" id="PTHR30085">
    <property type="entry name" value="AMINO ACID ABC TRANSPORTER PERMEASE"/>
    <property type="match status" value="1"/>
</dbReference>
<evidence type="ECO:0000313" key="7">
    <source>
        <dbReference type="Proteomes" id="UP000246352"/>
    </source>
</evidence>
<dbReference type="EMBL" id="QGTR01000001">
    <property type="protein sequence ID" value="PWW03700.1"/>
    <property type="molecule type" value="Genomic_DNA"/>
</dbReference>
<accession>A0A317PW65</accession>
<feature type="domain" description="Solute-binding protein family 3/N-terminal" evidence="5">
    <location>
        <begin position="38"/>
        <end position="266"/>
    </location>
</feature>
<evidence type="ECO:0000259" key="5">
    <source>
        <dbReference type="SMART" id="SM00062"/>
    </source>
</evidence>
<comment type="caution">
    <text evidence="6">The sequence shown here is derived from an EMBL/GenBank/DDBJ whole genome shotgun (WGS) entry which is preliminary data.</text>
</comment>
<dbReference type="Pfam" id="PF00497">
    <property type="entry name" value="SBP_bac_3"/>
    <property type="match status" value="1"/>
</dbReference>
<dbReference type="SUPFAM" id="SSF53850">
    <property type="entry name" value="Periplasmic binding protein-like II"/>
    <property type="match status" value="1"/>
</dbReference>
<reference evidence="6 7" key="1">
    <citation type="submission" date="2018-05" db="EMBL/GenBank/DDBJ databases">
        <title>Genomic Encyclopedia of Type Strains, Phase IV (KMG-IV): sequencing the most valuable type-strain genomes for metagenomic binning, comparative biology and taxonomic classification.</title>
        <authorList>
            <person name="Goeker M."/>
        </authorList>
    </citation>
    <scope>NUCLEOTIDE SEQUENCE [LARGE SCALE GENOMIC DNA]</scope>
    <source>
        <strain evidence="6 7">DSM 16791</strain>
    </source>
</reference>
<dbReference type="Proteomes" id="UP000246352">
    <property type="component" value="Unassembled WGS sequence"/>
</dbReference>
<feature type="chain" id="PRO_5016256786" evidence="4">
    <location>
        <begin position="27"/>
        <end position="349"/>
    </location>
</feature>
<evidence type="ECO:0000256" key="3">
    <source>
        <dbReference type="ARBA" id="ARBA00022729"/>
    </source>
</evidence>
<keyword evidence="3 4" id="KW-0732">Signal</keyword>
<organism evidence="6 7">
    <name type="scientific">Hoeflea marina</name>
    <dbReference type="NCBI Taxonomy" id="274592"/>
    <lineage>
        <taxon>Bacteria</taxon>
        <taxon>Pseudomonadati</taxon>
        <taxon>Pseudomonadota</taxon>
        <taxon>Alphaproteobacteria</taxon>
        <taxon>Hyphomicrobiales</taxon>
        <taxon>Rhizobiaceae</taxon>
        <taxon>Hoeflea</taxon>
    </lineage>
</organism>